<feature type="compositionally biased region" description="Basic and acidic residues" evidence="1">
    <location>
        <begin position="252"/>
        <end position="270"/>
    </location>
</feature>
<comment type="caution">
    <text evidence="3">The sequence shown here is derived from an EMBL/GenBank/DDBJ whole genome shotgun (WGS) entry which is preliminary data.</text>
</comment>
<accession>A0ABR3BWJ4</accession>
<feature type="compositionally biased region" description="Low complexity" evidence="1">
    <location>
        <begin position="28"/>
        <end position="39"/>
    </location>
</feature>
<feature type="compositionally biased region" description="Basic and acidic residues" evidence="1">
    <location>
        <begin position="581"/>
        <end position="598"/>
    </location>
</feature>
<name>A0ABR3BWJ4_9TREE</name>
<feature type="compositionally biased region" description="Pro residues" evidence="1">
    <location>
        <begin position="16"/>
        <end position="27"/>
    </location>
</feature>
<dbReference type="Proteomes" id="UP000054399">
    <property type="component" value="Unassembled WGS sequence"/>
</dbReference>
<dbReference type="Pfam" id="PF15963">
    <property type="entry name" value="Myb_DNA-bind_7"/>
    <property type="match status" value="1"/>
</dbReference>
<reference evidence="3" key="2">
    <citation type="submission" date="2024-01" db="EMBL/GenBank/DDBJ databases">
        <title>Comparative genomics of Cryptococcus and Kwoniella reveals pathogenesis evolution and contrasting modes of karyotype evolution via chromosome fusion or intercentromeric recombination.</title>
        <authorList>
            <person name="Coelho M.A."/>
            <person name="David-Palma M."/>
            <person name="Shea T."/>
            <person name="Bowers K."/>
            <person name="Mcginley-Smith S."/>
            <person name="Mohammad A.W."/>
            <person name="Gnirke A."/>
            <person name="Yurkov A.M."/>
            <person name="Nowrousian M."/>
            <person name="Sun S."/>
            <person name="Cuomo C.A."/>
            <person name="Heitman J."/>
        </authorList>
    </citation>
    <scope>NUCLEOTIDE SEQUENCE</scope>
    <source>
        <strain evidence="3">IND107</strain>
    </source>
</reference>
<feature type="compositionally biased region" description="Pro residues" evidence="1">
    <location>
        <begin position="95"/>
        <end position="105"/>
    </location>
</feature>
<feature type="region of interest" description="Disordered" evidence="1">
    <location>
        <begin position="252"/>
        <end position="425"/>
    </location>
</feature>
<dbReference type="EMBL" id="ATAM02000004">
    <property type="protein sequence ID" value="KAL0250468.1"/>
    <property type="molecule type" value="Genomic_DNA"/>
</dbReference>
<feature type="region of interest" description="Disordered" evidence="1">
    <location>
        <begin position="94"/>
        <end position="200"/>
    </location>
</feature>
<feature type="region of interest" description="Disordered" evidence="1">
    <location>
        <begin position="570"/>
        <end position="642"/>
    </location>
</feature>
<proteinExistence type="predicted"/>
<evidence type="ECO:0000313" key="3">
    <source>
        <dbReference type="EMBL" id="KAL0250468.1"/>
    </source>
</evidence>
<feature type="compositionally biased region" description="Polar residues" evidence="1">
    <location>
        <begin position="138"/>
        <end position="147"/>
    </location>
</feature>
<protein>
    <recommendedName>
        <fullName evidence="2">Transcription factor TFIIIB component B'' Myb domain-containing protein</fullName>
    </recommendedName>
</protein>
<feature type="compositionally biased region" description="Basic residues" evidence="1">
    <location>
        <begin position="190"/>
        <end position="199"/>
    </location>
</feature>
<dbReference type="GeneID" id="91989502"/>
<evidence type="ECO:0000313" key="4">
    <source>
        <dbReference type="Proteomes" id="UP000054399"/>
    </source>
</evidence>
<reference evidence="3" key="1">
    <citation type="submission" date="2015-01" db="EMBL/GenBank/DDBJ databases">
        <authorList>
            <consortium name="The Broad Institute Genomics Platform"/>
            <person name="Cuomo C."/>
            <person name="Litvintseva A."/>
            <person name="Chen Y."/>
            <person name="Heitman J."/>
            <person name="Sun S."/>
            <person name="Springer D."/>
            <person name="Dromer F."/>
            <person name="Young S."/>
            <person name="Zeng Q."/>
            <person name="Gargeya S."/>
            <person name="Abouelleil A."/>
            <person name="Alvarado L."/>
            <person name="Chapman S.B."/>
            <person name="Gainer-Dewar J."/>
            <person name="Goldberg J."/>
            <person name="Griggs A."/>
            <person name="Gujja S."/>
            <person name="Hansen M."/>
            <person name="Howarth C."/>
            <person name="Imamovic A."/>
            <person name="Larimer J."/>
            <person name="Murphy C."/>
            <person name="Naylor J."/>
            <person name="Pearson M."/>
            <person name="Priest M."/>
            <person name="Roberts A."/>
            <person name="Saif S."/>
            <person name="Shea T."/>
            <person name="Sykes S."/>
            <person name="Wortman J."/>
            <person name="Nusbaum C."/>
            <person name="Birren B."/>
        </authorList>
    </citation>
    <scope>NUCLEOTIDE SEQUENCE</scope>
    <source>
        <strain evidence="3">IND107</strain>
    </source>
</reference>
<feature type="compositionally biased region" description="Acidic residues" evidence="1">
    <location>
        <begin position="616"/>
        <end position="642"/>
    </location>
</feature>
<gene>
    <name evidence="3" type="ORF">I308_102646</name>
</gene>
<feature type="region of interest" description="Disordered" evidence="1">
    <location>
        <begin position="1"/>
        <end position="81"/>
    </location>
</feature>
<evidence type="ECO:0000256" key="1">
    <source>
        <dbReference type="SAM" id="MobiDB-lite"/>
    </source>
</evidence>
<feature type="compositionally biased region" description="Acidic residues" evidence="1">
    <location>
        <begin position="376"/>
        <end position="385"/>
    </location>
</feature>
<evidence type="ECO:0000259" key="2">
    <source>
        <dbReference type="Pfam" id="PF15963"/>
    </source>
</evidence>
<feature type="compositionally biased region" description="Acidic residues" evidence="1">
    <location>
        <begin position="301"/>
        <end position="314"/>
    </location>
</feature>
<feature type="compositionally biased region" description="Acidic residues" evidence="1">
    <location>
        <begin position="344"/>
        <end position="359"/>
    </location>
</feature>
<organism evidence="3 4">
    <name type="scientific">Cryptococcus tetragattii IND107</name>
    <dbReference type="NCBI Taxonomy" id="1296105"/>
    <lineage>
        <taxon>Eukaryota</taxon>
        <taxon>Fungi</taxon>
        <taxon>Dikarya</taxon>
        <taxon>Basidiomycota</taxon>
        <taxon>Agaricomycotina</taxon>
        <taxon>Tremellomycetes</taxon>
        <taxon>Tremellales</taxon>
        <taxon>Cryptococcaceae</taxon>
        <taxon>Cryptococcus</taxon>
        <taxon>Cryptococcus gattii species complex</taxon>
    </lineage>
</organism>
<dbReference type="RefSeq" id="XP_066614655.1">
    <property type="nucleotide sequence ID" value="XM_066757186.1"/>
</dbReference>
<dbReference type="InterPro" id="IPR039467">
    <property type="entry name" value="TFIIIB_B''_Myb"/>
</dbReference>
<keyword evidence="4" id="KW-1185">Reference proteome</keyword>
<feature type="domain" description="Transcription factor TFIIIB component B'' Myb" evidence="2">
    <location>
        <begin position="466"/>
        <end position="544"/>
    </location>
</feature>
<feature type="compositionally biased region" description="Polar residues" evidence="1">
    <location>
        <begin position="1"/>
        <end position="10"/>
    </location>
</feature>
<feature type="compositionally biased region" description="Basic and acidic residues" evidence="1">
    <location>
        <begin position="283"/>
        <end position="294"/>
    </location>
</feature>
<feature type="compositionally biased region" description="Pro residues" evidence="1">
    <location>
        <begin position="40"/>
        <end position="65"/>
    </location>
</feature>
<sequence>MSLRLPSQNKFRPVARAPPPRKLPPPRHSLSLLDAAARPSPAPAPPPPPPQPESPPPPPPQPAGFPPTLATALASSPPPLDPVLLAEEAVAAIPPTLPPPAPEPAPEIRRRAPRRRRVVPAEAAKKSGKTMPMAVANGSGTAASTPRASDDDAAGPKRGVAVLDLDDEASAPGSVAPSSRAGSLAPAGGRIKRAKKSHGPRVATIALVDVEPEEMVGSPVTEQTTMGDLATVLVSEGRVSSRAIKIDEFRRAEMLQKKQDAQKRAEDMWRRNQIKRRKVRAAQNKERARRREQIRVSGGGEMDDVSPDEMDSEEEFHVAPDRLTPPRSSSEESHHPVAAPDFHQDDEEQVDQADEEFENMFDNNARPDDQDVNALQEEDEQDDEAMAALRAAGFTITDDPASRSDDDDDDDNPWDDPNGGMGETFDVADYRLALQERRLEEFRQREQDDGDVVEVDEETRFVNSATYGKNRKSQRWSKMETELFYEILGETGENYTLMKAYFPGRDIRSLRLKGARENKVNPEKMTAAIMARKPLDKDYLAKSAGYDAGRSWDKEEALFEEAKANVERLRKLDSEQPLGKDASHQDQDQGLDEPHRGGDMMGLDDDEQGLQRIEEVDVDVEEEEKEEKSEDENDEDQPDEYV</sequence>
<feature type="compositionally biased region" description="Acidic residues" evidence="1">
    <location>
        <begin position="405"/>
        <end position="414"/>
    </location>
</feature>